<dbReference type="EMBL" id="KB292627">
    <property type="protein sequence ID" value="ELU17205.1"/>
    <property type="molecule type" value="Genomic_DNA"/>
</dbReference>
<gene>
    <name evidence="3" type="ORF">CAPTEDRAFT_210492</name>
</gene>
<dbReference type="EnsemblMetazoa" id="CapteT210492">
    <property type="protein sequence ID" value="CapteP210492"/>
    <property type="gene ID" value="CapteG210492"/>
</dbReference>
<dbReference type="GO" id="GO:0001517">
    <property type="term" value="F:N-acetylglucosamine 6-O-sulfotransferase activity"/>
    <property type="evidence" value="ECO:0007669"/>
    <property type="project" value="TreeGrafter"/>
</dbReference>
<dbReference type="InterPro" id="IPR000863">
    <property type="entry name" value="Sulfotransferase_dom"/>
</dbReference>
<dbReference type="FunCoup" id="R7VL12">
    <property type="interactions" value="7"/>
</dbReference>
<reference evidence="4" key="3">
    <citation type="submission" date="2015-06" db="UniProtKB">
        <authorList>
            <consortium name="EnsemblMetazoa"/>
        </authorList>
    </citation>
    <scope>IDENTIFICATION</scope>
</reference>
<dbReference type="Proteomes" id="UP000014760">
    <property type="component" value="Unassembled WGS sequence"/>
</dbReference>
<reference evidence="3 5" key="2">
    <citation type="journal article" date="2013" name="Nature">
        <title>Insights into bilaterian evolution from three spiralian genomes.</title>
        <authorList>
            <person name="Simakov O."/>
            <person name="Marletaz F."/>
            <person name="Cho S.J."/>
            <person name="Edsinger-Gonzales E."/>
            <person name="Havlak P."/>
            <person name="Hellsten U."/>
            <person name="Kuo D.H."/>
            <person name="Larsson T."/>
            <person name="Lv J."/>
            <person name="Arendt D."/>
            <person name="Savage R."/>
            <person name="Osoegawa K."/>
            <person name="de Jong P."/>
            <person name="Grimwood J."/>
            <person name="Chapman J.A."/>
            <person name="Shapiro H."/>
            <person name="Aerts A."/>
            <person name="Otillar R.P."/>
            <person name="Terry A.Y."/>
            <person name="Boore J.L."/>
            <person name="Grigoriev I.V."/>
            <person name="Lindberg D.R."/>
            <person name="Seaver E.C."/>
            <person name="Weisblat D.A."/>
            <person name="Putnam N.H."/>
            <person name="Rokhsar D.S."/>
        </authorList>
    </citation>
    <scope>NUCLEOTIDE SEQUENCE</scope>
    <source>
        <strain evidence="3 5">I ESC-2004</strain>
    </source>
</reference>
<keyword evidence="1" id="KW-0472">Membrane</keyword>
<dbReference type="PANTHER" id="PTHR10704:SF44">
    <property type="entry name" value="LD35051P-RELATED"/>
    <property type="match status" value="1"/>
</dbReference>
<evidence type="ECO:0000313" key="5">
    <source>
        <dbReference type="Proteomes" id="UP000014760"/>
    </source>
</evidence>
<dbReference type="STRING" id="283909.R7VL12"/>
<dbReference type="InterPro" id="IPR051135">
    <property type="entry name" value="Gal/GlcNAc/GalNAc_ST"/>
</dbReference>
<dbReference type="OrthoDB" id="5987729at2759"/>
<evidence type="ECO:0000256" key="1">
    <source>
        <dbReference type="SAM" id="Phobius"/>
    </source>
</evidence>
<keyword evidence="1" id="KW-0812">Transmembrane</keyword>
<dbReference type="PANTHER" id="PTHR10704">
    <property type="entry name" value="CARBOHYDRATE SULFOTRANSFERASE"/>
    <property type="match status" value="1"/>
</dbReference>
<evidence type="ECO:0000313" key="3">
    <source>
        <dbReference type="EMBL" id="ELU17205.1"/>
    </source>
</evidence>
<dbReference type="SUPFAM" id="SSF52540">
    <property type="entry name" value="P-loop containing nucleoside triphosphate hydrolases"/>
    <property type="match status" value="1"/>
</dbReference>
<accession>R7VL12</accession>
<dbReference type="GO" id="GO:0006790">
    <property type="term" value="P:sulfur compound metabolic process"/>
    <property type="evidence" value="ECO:0007669"/>
    <property type="project" value="TreeGrafter"/>
</dbReference>
<organism evidence="3">
    <name type="scientific">Capitella teleta</name>
    <name type="common">Polychaete worm</name>
    <dbReference type="NCBI Taxonomy" id="283909"/>
    <lineage>
        <taxon>Eukaryota</taxon>
        <taxon>Metazoa</taxon>
        <taxon>Spiralia</taxon>
        <taxon>Lophotrochozoa</taxon>
        <taxon>Annelida</taxon>
        <taxon>Polychaeta</taxon>
        <taxon>Sedentaria</taxon>
        <taxon>Scolecida</taxon>
        <taxon>Capitellidae</taxon>
        <taxon>Capitella</taxon>
    </lineage>
</organism>
<sequence>MTSRSRWILRLSALVFLVTVSLVITVHVTFVSPLRDNTEPIEPIVRRKYPFDFIDEEVTLPSQRTQNEISVLLLGYMRGGTSLLGEFFNLNGDSFYWFEPLPSLYDRKFSRERMRCRQMLCHMFHDNGTYRTASPEERETMMHSLSSILSCNMPGVAMDVYTHYFMNQAHWSSKNRKMNSYFSCKAKKNIKDCLNVLEETCRQSPIRATKVVRYRMDLVEDIIQTLPDTNLKIIHLIRDPRGIFQSRRFKTLQDDALLGINLKGENETRERLRFADMLCHQIWRNIQEAKKINLKYPNSVLEIRYEKLAMQPEDSLQEIYRFLGQNVSSVLERAVWDRTHAVKDGPVSGTKRMNATHTAMRWKKMNAGLQTMIQQQEHCAELLGYLAIHYPKYL</sequence>
<dbReference type="HOGENOM" id="CLU_028381_2_0_1"/>
<dbReference type="OMA" id="TFYYFEP"/>
<keyword evidence="1" id="KW-1133">Transmembrane helix</keyword>
<dbReference type="Pfam" id="PF00685">
    <property type="entry name" value="Sulfotransfer_1"/>
    <property type="match status" value="1"/>
</dbReference>
<evidence type="ECO:0000259" key="2">
    <source>
        <dbReference type="Pfam" id="PF00685"/>
    </source>
</evidence>
<proteinExistence type="predicted"/>
<dbReference type="AlphaFoldDB" id="R7VL12"/>
<feature type="transmembrane region" description="Helical" evidence="1">
    <location>
        <begin position="7"/>
        <end position="30"/>
    </location>
</feature>
<dbReference type="Gene3D" id="3.40.50.300">
    <property type="entry name" value="P-loop containing nucleotide triphosphate hydrolases"/>
    <property type="match status" value="1"/>
</dbReference>
<evidence type="ECO:0000313" key="4">
    <source>
        <dbReference type="EnsemblMetazoa" id="CapteP210492"/>
    </source>
</evidence>
<name>R7VL12_CAPTE</name>
<dbReference type="EMBL" id="AMQN01004104">
    <property type="status" value="NOT_ANNOTATED_CDS"/>
    <property type="molecule type" value="Genomic_DNA"/>
</dbReference>
<feature type="domain" description="Sulfotransferase" evidence="2">
    <location>
        <begin position="70"/>
        <end position="338"/>
    </location>
</feature>
<dbReference type="InterPro" id="IPR027417">
    <property type="entry name" value="P-loop_NTPase"/>
</dbReference>
<protein>
    <recommendedName>
        <fullName evidence="2">Sulfotransferase domain-containing protein</fullName>
    </recommendedName>
</protein>
<dbReference type="GO" id="GO:0006044">
    <property type="term" value="P:N-acetylglucosamine metabolic process"/>
    <property type="evidence" value="ECO:0007669"/>
    <property type="project" value="TreeGrafter"/>
</dbReference>
<keyword evidence="5" id="KW-1185">Reference proteome</keyword>
<reference evidence="5" key="1">
    <citation type="submission" date="2012-12" db="EMBL/GenBank/DDBJ databases">
        <authorList>
            <person name="Hellsten U."/>
            <person name="Grimwood J."/>
            <person name="Chapman J.A."/>
            <person name="Shapiro H."/>
            <person name="Aerts A."/>
            <person name="Otillar R.P."/>
            <person name="Terry A.Y."/>
            <person name="Boore J.L."/>
            <person name="Simakov O."/>
            <person name="Marletaz F."/>
            <person name="Cho S.-J."/>
            <person name="Edsinger-Gonzales E."/>
            <person name="Havlak P."/>
            <person name="Kuo D.-H."/>
            <person name="Larsson T."/>
            <person name="Lv J."/>
            <person name="Arendt D."/>
            <person name="Savage R."/>
            <person name="Osoegawa K."/>
            <person name="de Jong P."/>
            <person name="Lindberg D.R."/>
            <person name="Seaver E.C."/>
            <person name="Weisblat D.A."/>
            <person name="Putnam N.H."/>
            <person name="Grigoriev I.V."/>
            <person name="Rokhsar D.S."/>
        </authorList>
    </citation>
    <scope>NUCLEOTIDE SEQUENCE</scope>
    <source>
        <strain evidence="5">I ESC-2004</strain>
    </source>
</reference>